<dbReference type="PANTHER" id="PTHR10938">
    <property type="entry name" value="TRANSLATION INITIATION FACTOR IF-3"/>
    <property type="match status" value="1"/>
</dbReference>
<dbReference type="Pfam" id="PF00707">
    <property type="entry name" value="IF3_C"/>
    <property type="match status" value="1"/>
</dbReference>
<comment type="subunit">
    <text evidence="4">Monomer.</text>
</comment>
<dbReference type="EMBL" id="VXPY01000043">
    <property type="protein sequence ID" value="MYD90055.1"/>
    <property type="molecule type" value="Genomic_DNA"/>
</dbReference>
<protein>
    <recommendedName>
        <fullName evidence="4 5">Translation initiation factor IF-3</fullName>
    </recommendedName>
</protein>
<dbReference type="PANTHER" id="PTHR10938:SF0">
    <property type="entry name" value="TRANSLATION INITIATION FACTOR IF-3, MITOCHONDRIAL"/>
    <property type="match status" value="1"/>
</dbReference>
<evidence type="ECO:0000256" key="1">
    <source>
        <dbReference type="ARBA" id="ARBA00005439"/>
    </source>
</evidence>
<keyword evidence="3 4" id="KW-0648">Protein biosynthesis</keyword>
<dbReference type="HAMAP" id="MF_00080">
    <property type="entry name" value="IF_3"/>
    <property type="match status" value="1"/>
</dbReference>
<evidence type="ECO:0000256" key="5">
    <source>
        <dbReference type="NCBIfam" id="TIGR00168"/>
    </source>
</evidence>
<keyword evidence="2 4" id="KW-0396">Initiation factor</keyword>
<dbReference type="GO" id="GO:0016020">
    <property type="term" value="C:membrane"/>
    <property type="evidence" value="ECO:0007669"/>
    <property type="project" value="TreeGrafter"/>
</dbReference>
<dbReference type="InterPro" id="IPR019815">
    <property type="entry name" value="Translation_initiation_fac_3_C"/>
</dbReference>
<dbReference type="GO" id="GO:0043022">
    <property type="term" value="F:ribosome binding"/>
    <property type="evidence" value="ECO:0007669"/>
    <property type="project" value="UniProtKB-ARBA"/>
</dbReference>
<dbReference type="FunFam" id="3.10.20.80:FF:000001">
    <property type="entry name" value="Translation initiation factor IF-3"/>
    <property type="match status" value="1"/>
</dbReference>
<dbReference type="GO" id="GO:0005829">
    <property type="term" value="C:cytosol"/>
    <property type="evidence" value="ECO:0007669"/>
    <property type="project" value="TreeGrafter"/>
</dbReference>
<reference evidence="8" key="1">
    <citation type="submission" date="2019-09" db="EMBL/GenBank/DDBJ databases">
        <title>Characterisation of the sponge microbiome using genome-centric metagenomics.</title>
        <authorList>
            <person name="Engelberts J.P."/>
            <person name="Robbins S.J."/>
            <person name="De Goeij J.M."/>
            <person name="Aranda M."/>
            <person name="Bell S.C."/>
            <person name="Webster N.S."/>
        </authorList>
    </citation>
    <scope>NUCLEOTIDE SEQUENCE</scope>
    <source>
        <strain evidence="8">SB0662_bin_9</strain>
    </source>
</reference>
<dbReference type="InterPro" id="IPR019814">
    <property type="entry name" value="Translation_initiation_fac_3_N"/>
</dbReference>
<evidence type="ECO:0000256" key="2">
    <source>
        <dbReference type="ARBA" id="ARBA00022540"/>
    </source>
</evidence>
<dbReference type="SUPFAM" id="SSF55200">
    <property type="entry name" value="Translation initiation factor IF3, C-terminal domain"/>
    <property type="match status" value="1"/>
</dbReference>
<evidence type="ECO:0000256" key="3">
    <source>
        <dbReference type="ARBA" id="ARBA00022917"/>
    </source>
</evidence>
<dbReference type="AlphaFoldDB" id="A0A6B1DTD4"/>
<comment type="similarity">
    <text evidence="1 4">Belongs to the IF-3 family.</text>
</comment>
<dbReference type="InterPro" id="IPR001288">
    <property type="entry name" value="Translation_initiation_fac_3"/>
</dbReference>
<dbReference type="InterPro" id="IPR036787">
    <property type="entry name" value="T_IF-3_N_sf"/>
</dbReference>
<dbReference type="Gene3D" id="3.10.20.80">
    <property type="entry name" value="Translation initiation factor 3 (IF-3), N-terminal domain"/>
    <property type="match status" value="1"/>
</dbReference>
<dbReference type="InterPro" id="IPR036788">
    <property type="entry name" value="T_IF-3_C_sf"/>
</dbReference>
<dbReference type="SUPFAM" id="SSF54364">
    <property type="entry name" value="Translation initiation factor IF3, N-terminal domain"/>
    <property type="match status" value="1"/>
</dbReference>
<evidence type="ECO:0000259" key="7">
    <source>
        <dbReference type="Pfam" id="PF05198"/>
    </source>
</evidence>
<keyword evidence="4" id="KW-0963">Cytoplasm</keyword>
<comment type="subcellular location">
    <subcellularLocation>
        <location evidence="4">Cytoplasm</location>
    </subcellularLocation>
</comment>
<organism evidence="8">
    <name type="scientific">Caldilineaceae bacterium SB0662_bin_9</name>
    <dbReference type="NCBI Taxonomy" id="2605258"/>
    <lineage>
        <taxon>Bacteria</taxon>
        <taxon>Bacillati</taxon>
        <taxon>Chloroflexota</taxon>
        <taxon>Caldilineae</taxon>
        <taxon>Caldilineales</taxon>
        <taxon>Caldilineaceae</taxon>
    </lineage>
</organism>
<dbReference type="Gene3D" id="3.30.110.10">
    <property type="entry name" value="Translation initiation factor 3 (IF-3), C-terminal domain"/>
    <property type="match status" value="1"/>
</dbReference>
<dbReference type="Pfam" id="PF05198">
    <property type="entry name" value="IF3_N"/>
    <property type="match status" value="1"/>
</dbReference>
<proteinExistence type="inferred from homology"/>
<dbReference type="FunFam" id="3.30.110.10:FF:000001">
    <property type="entry name" value="Translation initiation factor IF-3"/>
    <property type="match status" value="1"/>
</dbReference>
<sequence>MRRGRRNNNRRPQIVLPDIRVNEQITAPQVRVIDDAGEQIGVIALEEARAMAAGRQLDLVEVARNANPPVCRIMDHGKYMFDRQKRERDKRKVQSRVEVKEIRLSPRTGEHDVAIAVGKIQRFIADGSRVKVRVRFRGRERFNQEVGRQMLRKVAQEVADFATVESEPSSEGNTLIMVLLPATQKSSAPARQRVPAA</sequence>
<dbReference type="GO" id="GO:0003743">
    <property type="term" value="F:translation initiation factor activity"/>
    <property type="evidence" value="ECO:0007669"/>
    <property type="project" value="UniProtKB-UniRule"/>
</dbReference>
<comment type="function">
    <text evidence="4">IF-3 binds to the 30S ribosomal subunit and shifts the equilibrium between 70S ribosomes and their 50S and 30S subunits in favor of the free subunits, thus enhancing the availability of 30S subunits on which protein synthesis initiation begins.</text>
</comment>
<accession>A0A6B1DTD4</accession>
<evidence type="ECO:0000259" key="6">
    <source>
        <dbReference type="Pfam" id="PF00707"/>
    </source>
</evidence>
<dbReference type="NCBIfam" id="TIGR00168">
    <property type="entry name" value="infC"/>
    <property type="match status" value="1"/>
</dbReference>
<feature type="domain" description="Translation initiation factor 3 N-terminal" evidence="7">
    <location>
        <begin position="21"/>
        <end position="89"/>
    </location>
</feature>
<gene>
    <name evidence="4" type="primary">infC</name>
    <name evidence="8" type="ORF">F4Y08_06915</name>
</gene>
<comment type="caution">
    <text evidence="8">The sequence shown here is derived from an EMBL/GenBank/DDBJ whole genome shotgun (WGS) entry which is preliminary data.</text>
</comment>
<dbReference type="GO" id="GO:0032790">
    <property type="term" value="P:ribosome disassembly"/>
    <property type="evidence" value="ECO:0007669"/>
    <property type="project" value="TreeGrafter"/>
</dbReference>
<feature type="domain" description="Translation initiation factor 3 C-terminal" evidence="6">
    <location>
        <begin position="97"/>
        <end position="181"/>
    </location>
</feature>
<evidence type="ECO:0000313" key="8">
    <source>
        <dbReference type="EMBL" id="MYD90055.1"/>
    </source>
</evidence>
<evidence type="ECO:0000256" key="4">
    <source>
        <dbReference type="HAMAP-Rule" id="MF_00080"/>
    </source>
</evidence>
<name>A0A6B1DTD4_9CHLR</name>